<accession>A0AAD4GMX7</accession>
<gene>
    <name evidence="2" type="ORF">L210DRAFT_3499216</name>
</gene>
<reference evidence="2" key="1">
    <citation type="submission" date="2019-10" db="EMBL/GenBank/DDBJ databases">
        <authorList>
            <consortium name="DOE Joint Genome Institute"/>
            <person name="Kuo A."/>
            <person name="Miyauchi S."/>
            <person name="Kiss E."/>
            <person name="Drula E."/>
            <person name="Kohler A."/>
            <person name="Sanchez-Garcia M."/>
            <person name="Andreopoulos B."/>
            <person name="Barry K.W."/>
            <person name="Bonito G."/>
            <person name="Buee M."/>
            <person name="Carver A."/>
            <person name="Chen C."/>
            <person name="Cichocki N."/>
            <person name="Clum A."/>
            <person name="Culley D."/>
            <person name="Crous P.W."/>
            <person name="Fauchery L."/>
            <person name="Girlanda M."/>
            <person name="Hayes R."/>
            <person name="Keri Z."/>
            <person name="LaButti K."/>
            <person name="Lipzen A."/>
            <person name="Lombard V."/>
            <person name="Magnuson J."/>
            <person name="Maillard F."/>
            <person name="Morin E."/>
            <person name="Murat C."/>
            <person name="Nolan M."/>
            <person name="Ohm R."/>
            <person name="Pangilinan J."/>
            <person name="Pereira M."/>
            <person name="Perotto S."/>
            <person name="Peter M."/>
            <person name="Riley R."/>
            <person name="Sitrit Y."/>
            <person name="Stielow B."/>
            <person name="Szollosi G."/>
            <person name="Zifcakova L."/>
            <person name="Stursova M."/>
            <person name="Spatafora J.W."/>
            <person name="Tedersoo L."/>
            <person name="Vaario L.-M."/>
            <person name="Yamada A."/>
            <person name="Yan M."/>
            <person name="Wang P."/>
            <person name="Xu J."/>
            <person name="Bruns T."/>
            <person name="Baldrian P."/>
            <person name="Vilgalys R."/>
            <person name="Henrissat B."/>
            <person name="Grigoriev I.V."/>
            <person name="Hibbett D."/>
            <person name="Nagy L.G."/>
            <person name="Martin F.M."/>
        </authorList>
    </citation>
    <scope>NUCLEOTIDE SEQUENCE</scope>
    <source>
        <strain evidence="2">BED1</strain>
    </source>
</reference>
<evidence type="ECO:0000313" key="2">
    <source>
        <dbReference type="EMBL" id="KAF8452154.1"/>
    </source>
</evidence>
<reference evidence="2" key="2">
    <citation type="journal article" date="2020" name="Nat. Commun.">
        <title>Large-scale genome sequencing of mycorrhizal fungi provides insights into the early evolution of symbiotic traits.</title>
        <authorList>
            <person name="Miyauchi S."/>
            <person name="Kiss E."/>
            <person name="Kuo A."/>
            <person name="Drula E."/>
            <person name="Kohler A."/>
            <person name="Sanchez-Garcia M."/>
            <person name="Morin E."/>
            <person name="Andreopoulos B."/>
            <person name="Barry K.W."/>
            <person name="Bonito G."/>
            <person name="Buee M."/>
            <person name="Carver A."/>
            <person name="Chen C."/>
            <person name="Cichocki N."/>
            <person name="Clum A."/>
            <person name="Culley D."/>
            <person name="Crous P.W."/>
            <person name="Fauchery L."/>
            <person name="Girlanda M."/>
            <person name="Hayes R.D."/>
            <person name="Keri Z."/>
            <person name="LaButti K."/>
            <person name="Lipzen A."/>
            <person name="Lombard V."/>
            <person name="Magnuson J."/>
            <person name="Maillard F."/>
            <person name="Murat C."/>
            <person name="Nolan M."/>
            <person name="Ohm R.A."/>
            <person name="Pangilinan J."/>
            <person name="Pereira M.F."/>
            <person name="Perotto S."/>
            <person name="Peter M."/>
            <person name="Pfister S."/>
            <person name="Riley R."/>
            <person name="Sitrit Y."/>
            <person name="Stielow J.B."/>
            <person name="Szollosi G."/>
            <person name="Zifcakova L."/>
            <person name="Stursova M."/>
            <person name="Spatafora J.W."/>
            <person name="Tedersoo L."/>
            <person name="Vaario L.M."/>
            <person name="Yamada A."/>
            <person name="Yan M."/>
            <person name="Wang P."/>
            <person name="Xu J."/>
            <person name="Bruns T."/>
            <person name="Baldrian P."/>
            <person name="Vilgalys R."/>
            <person name="Dunand C."/>
            <person name="Henrissat B."/>
            <person name="Grigoriev I.V."/>
            <person name="Hibbett D."/>
            <person name="Nagy L.G."/>
            <person name="Martin F.M."/>
        </authorList>
    </citation>
    <scope>NUCLEOTIDE SEQUENCE</scope>
    <source>
        <strain evidence="2">BED1</strain>
    </source>
</reference>
<evidence type="ECO:0000256" key="1">
    <source>
        <dbReference type="SAM" id="MobiDB-lite"/>
    </source>
</evidence>
<organism evidence="2 3">
    <name type="scientific">Boletus edulis BED1</name>
    <dbReference type="NCBI Taxonomy" id="1328754"/>
    <lineage>
        <taxon>Eukaryota</taxon>
        <taxon>Fungi</taxon>
        <taxon>Dikarya</taxon>
        <taxon>Basidiomycota</taxon>
        <taxon>Agaricomycotina</taxon>
        <taxon>Agaricomycetes</taxon>
        <taxon>Agaricomycetidae</taxon>
        <taxon>Boletales</taxon>
        <taxon>Boletineae</taxon>
        <taxon>Boletaceae</taxon>
        <taxon>Boletoideae</taxon>
        <taxon>Boletus</taxon>
    </lineage>
</organism>
<name>A0AAD4GMX7_BOLED</name>
<sequence>MALEELSAKCQEEKGSLDDLEKVDGKEVEGQVDDLASELLDSCPKNDLVVFVDSLLLQGSEEKADGPFSSLLQEAKQLEPDICWKISNQKAQLNSQIQSSSMAFPSHGPFGRKLKLMRSKVGVFTRGKLFPENTPIKKGEKAAKPRQWLHKPKEKLLDEVVIELQKLVSGVLNNEKERQRFAGAIRAFSLPA</sequence>
<feature type="region of interest" description="Disordered" evidence="1">
    <location>
        <begin position="1"/>
        <end position="23"/>
    </location>
</feature>
<protein>
    <submittedName>
        <fullName evidence="2">Uncharacterized protein</fullName>
    </submittedName>
</protein>
<evidence type="ECO:0000313" key="3">
    <source>
        <dbReference type="Proteomes" id="UP001194468"/>
    </source>
</evidence>
<proteinExistence type="predicted"/>
<dbReference type="EMBL" id="WHUW01000001">
    <property type="protein sequence ID" value="KAF8452154.1"/>
    <property type="molecule type" value="Genomic_DNA"/>
</dbReference>
<dbReference type="AlphaFoldDB" id="A0AAD4GMX7"/>
<keyword evidence="3" id="KW-1185">Reference proteome</keyword>
<dbReference type="Proteomes" id="UP001194468">
    <property type="component" value="Unassembled WGS sequence"/>
</dbReference>
<comment type="caution">
    <text evidence="2">The sequence shown here is derived from an EMBL/GenBank/DDBJ whole genome shotgun (WGS) entry which is preliminary data.</text>
</comment>